<evidence type="ECO:0000313" key="4">
    <source>
        <dbReference type="Proteomes" id="UP000647235"/>
    </source>
</evidence>
<dbReference type="EMBL" id="JACOOY010000010">
    <property type="protein sequence ID" value="MBC5665366.1"/>
    <property type="molecule type" value="Genomic_DNA"/>
</dbReference>
<evidence type="ECO:0000259" key="2">
    <source>
        <dbReference type="SMART" id="SM00460"/>
    </source>
</evidence>
<feature type="domain" description="Transglutaminase-like" evidence="2">
    <location>
        <begin position="446"/>
        <end position="521"/>
    </location>
</feature>
<name>A0ABR7EVI2_9FIRM</name>
<reference evidence="3 4" key="1">
    <citation type="submission" date="2020-08" db="EMBL/GenBank/DDBJ databases">
        <title>Genome public.</title>
        <authorList>
            <person name="Liu C."/>
            <person name="Sun Q."/>
        </authorList>
    </citation>
    <scope>NUCLEOTIDE SEQUENCE [LARGE SCALE GENOMIC DNA]</scope>
    <source>
        <strain evidence="3 4">NSJ-36</strain>
    </source>
</reference>
<feature type="transmembrane region" description="Helical" evidence="1">
    <location>
        <begin position="72"/>
        <end position="93"/>
    </location>
</feature>
<feature type="transmembrane region" description="Helical" evidence="1">
    <location>
        <begin position="20"/>
        <end position="36"/>
    </location>
</feature>
<dbReference type="Pfam" id="PF01841">
    <property type="entry name" value="Transglut_core"/>
    <property type="match status" value="1"/>
</dbReference>
<keyword evidence="4" id="KW-1185">Reference proteome</keyword>
<keyword evidence="1" id="KW-1133">Transmembrane helix</keyword>
<protein>
    <submittedName>
        <fullName evidence="3">Transglutaminase domain-containing protein</fullName>
    </submittedName>
</protein>
<gene>
    <name evidence="3" type="ORF">H8S07_08750</name>
</gene>
<dbReference type="Gene3D" id="3.10.620.30">
    <property type="match status" value="1"/>
</dbReference>
<evidence type="ECO:0000256" key="1">
    <source>
        <dbReference type="SAM" id="Phobius"/>
    </source>
</evidence>
<feature type="transmembrane region" description="Helical" evidence="1">
    <location>
        <begin position="100"/>
        <end position="117"/>
    </location>
</feature>
<keyword evidence="1" id="KW-0472">Membrane</keyword>
<dbReference type="InterPro" id="IPR038765">
    <property type="entry name" value="Papain-like_cys_pep_sf"/>
</dbReference>
<feature type="transmembrane region" description="Helical" evidence="1">
    <location>
        <begin position="584"/>
        <end position="605"/>
    </location>
</feature>
<dbReference type="PANTHER" id="PTHR42736">
    <property type="entry name" value="PROTEIN-GLUTAMINE GAMMA-GLUTAMYLTRANSFERASE"/>
    <property type="match status" value="1"/>
</dbReference>
<feature type="transmembrane region" description="Helical" evidence="1">
    <location>
        <begin position="123"/>
        <end position="142"/>
    </location>
</feature>
<dbReference type="PANTHER" id="PTHR42736:SF1">
    <property type="entry name" value="PROTEIN-GLUTAMINE GAMMA-GLUTAMYLTRANSFERASE"/>
    <property type="match status" value="1"/>
</dbReference>
<keyword evidence="1" id="KW-0812">Transmembrane</keyword>
<dbReference type="InterPro" id="IPR052901">
    <property type="entry name" value="Bact_TGase-like"/>
</dbReference>
<comment type="caution">
    <text evidence="3">The sequence shown here is derived from an EMBL/GenBank/DDBJ whole genome shotgun (WGS) entry which is preliminary data.</text>
</comment>
<feature type="transmembrane region" description="Helical" evidence="1">
    <location>
        <begin position="154"/>
        <end position="174"/>
    </location>
</feature>
<sequence>MAGLYITKKKQNKKAISDNWWFAGLSIILLLTALVKRKAVKNGFSRQGNVWRAFLTGKTGKIWLDYPVHGKAGSVLAAVLLAVLLGMLLFVLVKKKRTGMLLVVWTIWMAGYGIGFFRKRWGLFAGTLFLAIYFACRSGMAGDSLRKRFWKNRIALAGALVLISGICLAGSGIVKEILERTGADTLNAGHARLELAGKIHAMRYDRGETALTEGVLTDVKQRTQSKKTALLVTMEHPQKLYLRQMTGEIYTGSSWEPLDAKDRKEGKALFYWMHRSGLYGQNVTGEALGLFGKKKTASVIVENVSACEKNRYLPYGLKAGTAFAEDVIGDTENPAQTGKEKLTYYTGSTADWYKQAVWIEKHQKEQKVQQYLKKEEAYRKFVYAKDLRLTNTAIGVMEELLKNEKKEEHSLTEILKLVKDTLANQLNYNEAVRTDNGKQDFLRYTFEQTKNGYDVHYATAATLMLRYLGVPARYVEGYYMSVDEMRNVKAGQPVKIKKKQAHAWTEYYLDGVGWIPFEVTPGYTDKEDEQKLSDILSGTNGKGGAAGKLYQKSGQTYEPRKADGQQEKSSNDKPVFRGQTGKHLLWLFLLILVLVIVGISVIILWKRRKKLVSFEIEVSKMEPAAAVAELYGYSQKLMELCEVKVCGMEVPVAGFAGATEADETCAQAESERMHFLNQKARFSGHTVSEKERKEMLAYVEKVICLCKKRRSKWKCFRDHYLCWRYR</sequence>
<evidence type="ECO:0000313" key="3">
    <source>
        <dbReference type="EMBL" id="MBC5665366.1"/>
    </source>
</evidence>
<dbReference type="RefSeq" id="WP_186855885.1">
    <property type="nucleotide sequence ID" value="NZ_JACOOY010000010.1"/>
</dbReference>
<dbReference type="SUPFAM" id="SSF54001">
    <property type="entry name" value="Cysteine proteinases"/>
    <property type="match status" value="1"/>
</dbReference>
<organism evidence="3 4">
    <name type="scientific">Dorea hominis</name>
    <dbReference type="NCBI Taxonomy" id="2763040"/>
    <lineage>
        <taxon>Bacteria</taxon>
        <taxon>Bacillati</taxon>
        <taxon>Bacillota</taxon>
        <taxon>Clostridia</taxon>
        <taxon>Lachnospirales</taxon>
        <taxon>Lachnospiraceae</taxon>
        <taxon>Dorea</taxon>
    </lineage>
</organism>
<accession>A0ABR7EVI2</accession>
<dbReference type="Proteomes" id="UP000647235">
    <property type="component" value="Unassembled WGS sequence"/>
</dbReference>
<dbReference type="InterPro" id="IPR002931">
    <property type="entry name" value="Transglutaminase-like"/>
</dbReference>
<dbReference type="SMART" id="SM00460">
    <property type="entry name" value="TGc"/>
    <property type="match status" value="1"/>
</dbReference>
<proteinExistence type="predicted"/>